<protein>
    <submittedName>
        <fullName evidence="2">Solute carrier organic anion transporter family member</fullName>
    </submittedName>
</protein>
<sequence>MPKLDATVKWFFVVFLTVYFLESIGGFYMTTAVVSIEKQFRIPSKTSGTMVSAGDFGYIPTVIFVAYLGGKGNRARWIGMGCILIAIANILISSSNFLFTDTPVNTTASENSKTVFDCLKFLNNETIARQNGSWCEETYTKLRPSLLTASFAFCNKEFNAEKANYVQKTCQNDQMTYFGPTFLIFAGLVILGVGRTMPFSLGLPLIDDNVKKQNLPVYFAGMFLIRLVGPVVGFGMGTYFNKYYYKFEQPPGLTQVDPDWIGRWWAGFLAIGLVLFFPSLALFLFPTPKPSADGKPGLVLVDKHVKRNSEGKAVIPDSISSKIKDFTSAISDVLKNPIYVGSMIGRIMDVFTFKGFFVFLPKYVEVQFGLPQYKINMFMGIIGVFGFAIGVLLGTVVMKLWKFEGRRAAGWVAACSAFAALLSFANAGVGCDSTLTTLGNDLTAKMDLNLPCMSNCGCDKMPMFPVCDVQGNVFYSPCHAGCPFTFNEIQLFSSTQKNGAGGVVFSNCRCSESGEVSRQFCLASDCEIKAYMYFFIMALGGMVGGMGVTPGVLIILRAVPPVHRSISLGFNGFLVSLLATLPSPIFWGFLIDRFCIKWDEKCADSKGSCSLYDAANLRVWLHVLYGVLRVVSLVTDVFVLYHAKNLRLVEDVPDEGIRLESLNKVEESLVAKSEKENGAYSDYDYEKKMSIASEMLQVEIPQQGVP</sequence>
<dbReference type="WBParaSite" id="JU765_v2.g18752.t1">
    <property type="protein sequence ID" value="JU765_v2.g18752.t1"/>
    <property type="gene ID" value="JU765_v2.g18752"/>
</dbReference>
<dbReference type="Proteomes" id="UP000887576">
    <property type="component" value="Unplaced"/>
</dbReference>
<reference evidence="2" key="1">
    <citation type="submission" date="2022-11" db="UniProtKB">
        <authorList>
            <consortium name="WormBaseParasite"/>
        </authorList>
    </citation>
    <scope>IDENTIFICATION</scope>
</reference>
<name>A0AC34QS82_9BILA</name>
<evidence type="ECO:0000313" key="1">
    <source>
        <dbReference type="Proteomes" id="UP000887576"/>
    </source>
</evidence>
<organism evidence="1 2">
    <name type="scientific">Panagrolaimus sp. JU765</name>
    <dbReference type="NCBI Taxonomy" id="591449"/>
    <lineage>
        <taxon>Eukaryota</taxon>
        <taxon>Metazoa</taxon>
        <taxon>Ecdysozoa</taxon>
        <taxon>Nematoda</taxon>
        <taxon>Chromadorea</taxon>
        <taxon>Rhabditida</taxon>
        <taxon>Tylenchina</taxon>
        <taxon>Panagrolaimomorpha</taxon>
        <taxon>Panagrolaimoidea</taxon>
        <taxon>Panagrolaimidae</taxon>
        <taxon>Panagrolaimus</taxon>
    </lineage>
</organism>
<accession>A0AC34QS82</accession>
<evidence type="ECO:0000313" key="2">
    <source>
        <dbReference type="WBParaSite" id="JU765_v2.g18752.t1"/>
    </source>
</evidence>
<proteinExistence type="predicted"/>